<evidence type="ECO:0000313" key="4">
    <source>
        <dbReference type="Proteomes" id="UP001620626"/>
    </source>
</evidence>
<keyword evidence="4" id="KW-1185">Reference proteome</keyword>
<dbReference type="Pfam" id="PF23096">
    <property type="entry name" value="HEAT_PSME4"/>
    <property type="match status" value="1"/>
</dbReference>
<accession>A0ABD2HRU5</accession>
<evidence type="ECO:0000259" key="2">
    <source>
        <dbReference type="Pfam" id="PF23096"/>
    </source>
</evidence>
<name>A0ABD2HRU5_9BILA</name>
<dbReference type="AlphaFoldDB" id="A0ABD2HRU5"/>
<dbReference type="PANTHER" id="PTHR32170:SF3">
    <property type="entry name" value="PROTEASOME ACTIVATOR COMPLEX SUBUNIT 4"/>
    <property type="match status" value="1"/>
</dbReference>
<comment type="caution">
    <text evidence="3">The sequence shown here is derived from an EMBL/GenBank/DDBJ whole genome shotgun (WGS) entry which is preliminary data.</text>
</comment>
<sequence length="793" mass="92913">MSFAYLYSLDQGWSATAIRDSRRFFLRDPRSRQFECAMRVKKVQERLEQQLTDTFLGLTEEVENIWGTALATIFGACEPRVTNWLIQMLFGLAKRPTEISTQIKTRLYLLQSGLNQYEWRIPNEWRRLFELCMDNVNGLGCSYQNVRLRIGSCLATISSSDFKKALVEANGGDANAEDDSQLKHVTVEEVISRINFMQTVQQLEDEAMVAFAKDRTVFDEFCATQWLTIDRYNDNLAQKYETYLGVLYFIKTNWQCEKVVDKLVKEETNSDDDVNDVKECGIYRKHVIILYEYLFREYARQSVKAADPDLAEQIPIVEKPIVKFAYHERGWGVLYRNAGTLIDLMLSLCQIWRFFFDQSYWRTFKSKSDCWLAYHRIQKPNFVNQESLEKKYGVELDNLNRTEFLYNTKNLKISANSNFDNSYLRRRKIFDGNMAKFLEKVETNAKLSLTESKGVIEQLLEMPFYHLLQALGSENKIDSLIDVLNGLVHAAAFFSDSEYAKEYNSKFEQFTKKWPELKLQNAKEFKLAEETFGQKNAENLDDVMLLTFLKDRTEFEQLCKKLETQKLLKNIELVAHRRGNGVYDIEGTVEYLAQKYRDYFGAVSMMREKWQCDKIEQEKRQKECERFKKYLTILYKHLFNVYIEVSDPELAQQIAAVRPNFQIANSKKAATIVDVLDSLCQIWAFYFGTKNGEKNENKLENLFKNSFELKLLNEKELENEKPTFGQKIEEIVDQMNIPEGFKQIIKGTKTNGEKGKSDLEEREGHFGANESRVKSLREQFEEKMSEMTKDRKI</sequence>
<protein>
    <recommendedName>
        <fullName evidence="2">Proteasome activator complex subunit 4-like HEAT repeat-like domain-containing protein</fullName>
    </recommendedName>
</protein>
<dbReference type="Proteomes" id="UP001620626">
    <property type="component" value="Unassembled WGS sequence"/>
</dbReference>
<evidence type="ECO:0000313" key="3">
    <source>
        <dbReference type="EMBL" id="KAL3069102.1"/>
    </source>
</evidence>
<proteinExistence type="predicted"/>
<dbReference type="InterPro" id="IPR055455">
    <property type="entry name" value="HEAT_PSME4"/>
</dbReference>
<evidence type="ECO:0000256" key="1">
    <source>
        <dbReference type="SAM" id="MobiDB-lite"/>
    </source>
</evidence>
<feature type="domain" description="Proteasome activator complex subunit 4-like HEAT repeat-like" evidence="2">
    <location>
        <begin position="39"/>
        <end position="112"/>
    </location>
</feature>
<dbReference type="EMBL" id="JBICBT010001397">
    <property type="protein sequence ID" value="KAL3069102.1"/>
    <property type="molecule type" value="Genomic_DNA"/>
</dbReference>
<reference evidence="3 4" key="1">
    <citation type="submission" date="2024-10" db="EMBL/GenBank/DDBJ databases">
        <authorList>
            <person name="Kim D."/>
        </authorList>
    </citation>
    <scope>NUCLEOTIDE SEQUENCE [LARGE SCALE GENOMIC DNA]</scope>
    <source>
        <strain evidence="3">BH-2024</strain>
    </source>
</reference>
<feature type="compositionally biased region" description="Basic and acidic residues" evidence="1">
    <location>
        <begin position="751"/>
        <end position="775"/>
    </location>
</feature>
<dbReference type="InterPro" id="IPR035309">
    <property type="entry name" value="PSME4"/>
</dbReference>
<dbReference type="PANTHER" id="PTHR32170">
    <property type="entry name" value="PROTEASOME ACTIVATOR COMPLEX SUBUNIT 4"/>
    <property type="match status" value="1"/>
</dbReference>
<organism evidence="3 4">
    <name type="scientific">Heterodera trifolii</name>
    <dbReference type="NCBI Taxonomy" id="157864"/>
    <lineage>
        <taxon>Eukaryota</taxon>
        <taxon>Metazoa</taxon>
        <taxon>Ecdysozoa</taxon>
        <taxon>Nematoda</taxon>
        <taxon>Chromadorea</taxon>
        <taxon>Rhabditida</taxon>
        <taxon>Tylenchina</taxon>
        <taxon>Tylenchomorpha</taxon>
        <taxon>Tylenchoidea</taxon>
        <taxon>Heteroderidae</taxon>
        <taxon>Heteroderinae</taxon>
        <taxon>Heterodera</taxon>
    </lineage>
</organism>
<feature type="region of interest" description="Disordered" evidence="1">
    <location>
        <begin position="748"/>
        <end position="775"/>
    </location>
</feature>
<gene>
    <name evidence="3" type="ORF">niasHT_034332</name>
</gene>